<evidence type="ECO:0000313" key="2">
    <source>
        <dbReference type="EMBL" id="TFK57389.1"/>
    </source>
</evidence>
<dbReference type="EMBL" id="ML213503">
    <property type="protein sequence ID" value="TFK57389.1"/>
    <property type="molecule type" value="Genomic_DNA"/>
</dbReference>
<sequence length="159" mass="17649">MLEPWHSVNTSDPLLDSDEELPDGNLRVELQRRLGVITRLRGKSPTPSPPPGGDPYEAGVRPDEGSSFEMTVRSTWNDQHLNPDATSVLGALHNRERPGCMHRCLVIGAISLHDAGARSHKYIRASLIISTTKPMHGSNAEIIIRRGMRKIWAQPSIFQ</sequence>
<organism evidence="2 3">
    <name type="scientific">Heliocybe sulcata</name>
    <dbReference type="NCBI Taxonomy" id="5364"/>
    <lineage>
        <taxon>Eukaryota</taxon>
        <taxon>Fungi</taxon>
        <taxon>Dikarya</taxon>
        <taxon>Basidiomycota</taxon>
        <taxon>Agaricomycotina</taxon>
        <taxon>Agaricomycetes</taxon>
        <taxon>Gloeophyllales</taxon>
        <taxon>Gloeophyllaceae</taxon>
        <taxon>Heliocybe</taxon>
    </lineage>
</organism>
<name>A0A5C3NHJ9_9AGAM</name>
<keyword evidence="3" id="KW-1185">Reference proteome</keyword>
<dbReference type="STRING" id="5364.A0A5C3NHJ9"/>
<evidence type="ECO:0000256" key="1">
    <source>
        <dbReference type="SAM" id="MobiDB-lite"/>
    </source>
</evidence>
<reference evidence="2 3" key="1">
    <citation type="journal article" date="2019" name="Nat. Ecol. Evol.">
        <title>Megaphylogeny resolves global patterns of mushroom evolution.</title>
        <authorList>
            <person name="Varga T."/>
            <person name="Krizsan K."/>
            <person name="Foldi C."/>
            <person name="Dima B."/>
            <person name="Sanchez-Garcia M."/>
            <person name="Sanchez-Ramirez S."/>
            <person name="Szollosi G.J."/>
            <person name="Szarkandi J.G."/>
            <person name="Papp V."/>
            <person name="Albert L."/>
            <person name="Andreopoulos W."/>
            <person name="Angelini C."/>
            <person name="Antonin V."/>
            <person name="Barry K.W."/>
            <person name="Bougher N.L."/>
            <person name="Buchanan P."/>
            <person name="Buyck B."/>
            <person name="Bense V."/>
            <person name="Catcheside P."/>
            <person name="Chovatia M."/>
            <person name="Cooper J."/>
            <person name="Damon W."/>
            <person name="Desjardin D."/>
            <person name="Finy P."/>
            <person name="Geml J."/>
            <person name="Haridas S."/>
            <person name="Hughes K."/>
            <person name="Justo A."/>
            <person name="Karasinski D."/>
            <person name="Kautmanova I."/>
            <person name="Kiss B."/>
            <person name="Kocsube S."/>
            <person name="Kotiranta H."/>
            <person name="LaButti K.M."/>
            <person name="Lechner B.E."/>
            <person name="Liimatainen K."/>
            <person name="Lipzen A."/>
            <person name="Lukacs Z."/>
            <person name="Mihaltcheva S."/>
            <person name="Morgado L.N."/>
            <person name="Niskanen T."/>
            <person name="Noordeloos M.E."/>
            <person name="Ohm R.A."/>
            <person name="Ortiz-Santana B."/>
            <person name="Ovrebo C."/>
            <person name="Racz N."/>
            <person name="Riley R."/>
            <person name="Savchenko A."/>
            <person name="Shiryaev A."/>
            <person name="Soop K."/>
            <person name="Spirin V."/>
            <person name="Szebenyi C."/>
            <person name="Tomsovsky M."/>
            <person name="Tulloss R.E."/>
            <person name="Uehling J."/>
            <person name="Grigoriev I.V."/>
            <person name="Vagvolgyi C."/>
            <person name="Papp T."/>
            <person name="Martin F.M."/>
            <person name="Miettinen O."/>
            <person name="Hibbett D.S."/>
            <person name="Nagy L.G."/>
        </authorList>
    </citation>
    <scope>NUCLEOTIDE SEQUENCE [LARGE SCALE GENOMIC DNA]</scope>
    <source>
        <strain evidence="2 3">OMC1185</strain>
    </source>
</reference>
<gene>
    <name evidence="2" type="ORF">OE88DRAFT_126388</name>
</gene>
<evidence type="ECO:0000313" key="3">
    <source>
        <dbReference type="Proteomes" id="UP000305948"/>
    </source>
</evidence>
<accession>A0A5C3NHJ9</accession>
<dbReference type="Proteomes" id="UP000305948">
    <property type="component" value="Unassembled WGS sequence"/>
</dbReference>
<feature type="region of interest" description="Disordered" evidence="1">
    <location>
        <begin position="1"/>
        <end position="24"/>
    </location>
</feature>
<feature type="region of interest" description="Disordered" evidence="1">
    <location>
        <begin position="37"/>
        <end position="64"/>
    </location>
</feature>
<protein>
    <submittedName>
        <fullName evidence="2">Uncharacterized protein</fullName>
    </submittedName>
</protein>
<dbReference type="AlphaFoldDB" id="A0A5C3NHJ9"/>
<proteinExistence type="predicted"/>